<dbReference type="PANTHER" id="PTHR30619:SF7">
    <property type="entry name" value="BETA-LACTAMASE DOMAIN PROTEIN"/>
    <property type="match status" value="1"/>
</dbReference>
<sequence>MILFISSVATLYFFANNLYIFFGVCLSLQLFYVSLKVRQRWFLGVVFVIVIIVYLLYFFILKSKFNLDYEFHQTNFQVVKTSQNYVIGEYNFNKFYIPMMDHKYIVGQTLRIDGVVQELKPTNNSYDFDFNKYLQNQNVFKAIKIKNIVSIEDNNLKYLINKFIYNNIHNELILKLVFQKNTELHEAKGELQKMSLAYLLNFSGINMYVFSFVINRIFFKFKINPQFKIPIHLCLILYLWMIDFPLVTTRIIFGYIILNLFVITKISPHKTARNVLTLLSLVLVQPNFFSSNALPFLVVVMLFLNPIQNHIGWRKTIIQIIKPLLIFIPIQIFMDWRWNFTAPIQTIIIQPVISFLYLFSFLFWWIPNIEVVFTFLTNSFNSLVELLSKINLIWNFGQPPFLMLVAYYLAFYLWSKHMKMKTCWFIWIVVTLLFLFWTKIFLSNETLTMLNIGNGSSFVYINKWKNLVLIFDAGTGPGFNKSSMSDYLMKIGINHVDIAFISHNHDDHYNSLEAIQSNLNVHEVIKNNTEQNYIEIKGVKIWLWHLNKMEDENDNSLVILVKAIEKNFLFVGDLTKKGEGEMLKNPTFTYLIQNTFIDLFQLGHHGSKTSSSEEFLLLVNPRMTWISAGLKNNHHFPDQVTIDKLNEFKLPYKITGKNNNWTFNLSKDTFYNWQ</sequence>
<keyword evidence="1" id="KW-1133">Transmembrane helix</keyword>
<feature type="transmembrane region" description="Helical" evidence="1">
    <location>
        <begin position="196"/>
        <end position="218"/>
    </location>
</feature>
<protein>
    <submittedName>
        <fullName evidence="3">Competence protein ComEC</fullName>
    </submittedName>
</protein>
<dbReference type="KEGG" id="elj:ELUMI_v1c05990"/>
<feature type="transmembrane region" description="Helical" evidence="1">
    <location>
        <begin position="238"/>
        <end position="263"/>
    </location>
</feature>
<feature type="transmembrane region" description="Helical" evidence="1">
    <location>
        <begin position="346"/>
        <end position="366"/>
    </location>
</feature>
<dbReference type="PANTHER" id="PTHR30619">
    <property type="entry name" value="DNA INTERNALIZATION/COMPETENCE PROTEIN COMEC/REC2"/>
    <property type="match status" value="1"/>
</dbReference>
<reference evidence="3 4" key="1">
    <citation type="submission" date="2017-11" db="EMBL/GenBank/DDBJ databases">
        <title>Genome sequence of Entomoplasma luminosum PIMN-1 (ATCC 49195).</title>
        <authorList>
            <person name="Lo W.-S."/>
            <person name="Gasparich G.E."/>
            <person name="Kuo C.-H."/>
        </authorList>
    </citation>
    <scope>NUCLEOTIDE SEQUENCE [LARGE SCALE GENOMIC DNA]</scope>
    <source>
        <strain evidence="3 4">PIMN-1</strain>
    </source>
</reference>
<feature type="transmembrane region" description="Helical" evidence="1">
    <location>
        <begin position="392"/>
        <end position="412"/>
    </location>
</feature>
<feature type="transmembrane region" description="Helical" evidence="1">
    <location>
        <begin position="275"/>
        <end position="304"/>
    </location>
</feature>
<evidence type="ECO:0000256" key="1">
    <source>
        <dbReference type="SAM" id="Phobius"/>
    </source>
</evidence>
<keyword evidence="1" id="KW-0812">Transmembrane</keyword>
<organism evidence="3 4">
    <name type="scientific">Williamsoniiplasma luminosum</name>
    <dbReference type="NCBI Taxonomy" id="214888"/>
    <lineage>
        <taxon>Bacteria</taxon>
        <taxon>Bacillati</taxon>
        <taxon>Mycoplasmatota</taxon>
        <taxon>Mollicutes</taxon>
        <taxon>Entomoplasmatales</taxon>
        <taxon>Williamsoniiplasma</taxon>
    </lineage>
</organism>
<dbReference type="Proteomes" id="UP000232063">
    <property type="component" value="Chromosome"/>
</dbReference>
<dbReference type="SUPFAM" id="SSF56281">
    <property type="entry name" value="Metallo-hydrolase/oxidoreductase"/>
    <property type="match status" value="1"/>
</dbReference>
<evidence type="ECO:0000259" key="2">
    <source>
        <dbReference type="Pfam" id="PF00753"/>
    </source>
</evidence>
<evidence type="ECO:0000313" key="3">
    <source>
        <dbReference type="EMBL" id="ATZ17321.1"/>
    </source>
</evidence>
<gene>
    <name evidence="3" type="primary">comEC</name>
    <name evidence="3" type="ORF">ELUMI_v1c05990</name>
</gene>
<feature type="domain" description="Metallo-beta-lactamase" evidence="2">
    <location>
        <begin position="466"/>
        <end position="528"/>
    </location>
</feature>
<keyword evidence="4" id="KW-1185">Reference proteome</keyword>
<dbReference type="Gene3D" id="3.60.15.10">
    <property type="entry name" value="Ribonuclease Z/Hydroxyacylglutathione hydrolase-like"/>
    <property type="match status" value="2"/>
</dbReference>
<dbReference type="AlphaFoldDB" id="A0A2K8NX49"/>
<dbReference type="InterPro" id="IPR001279">
    <property type="entry name" value="Metallo-B-lactamas"/>
</dbReference>
<evidence type="ECO:0000313" key="4">
    <source>
        <dbReference type="Proteomes" id="UP000232063"/>
    </source>
</evidence>
<proteinExistence type="predicted"/>
<dbReference type="EMBL" id="CP024963">
    <property type="protein sequence ID" value="ATZ17321.1"/>
    <property type="molecule type" value="Genomic_DNA"/>
</dbReference>
<keyword evidence="1" id="KW-0472">Membrane</keyword>
<dbReference type="InterPro" id="IPR052159">
    <property type="entry name" value="Competence_DNA_uptake"/>
</dbReference>
<feature type="transmembrane region" description="Helical" evidence="1">
    <location>
        <begin position="12"/>
        <end position="35"/>
    </location>
</feature>
<feature type="transmembrane region" description="Helical" evidence="1">
    <location>
        <begin position="41"/>
        <end position="61"/>
    </location>
</feature>
<dbReference type="InterPro" id="IPR036866">
    <property type="entry name" value="RibonucZ/Hydroxyglut_hydro"/>
</dbReference>
<dbReference type="Pfam" id="PF00753">
    <property type="entry name" value="Lactamase_B"/>
    <property type="match status" value="1"/>
</dbReference>
<accession>A0A2K8NX49</accession>
<feature type="transmembrane region" description="Helical" evidence="1">
    <location>
        <begin position="316"/>
        <end position="334"/>
    </location>
</feature>
<name>A0A2K8NX49_9MOLU</name>
<feature type="transmembrane region" description="Helical" evidence="1">
    <location>
        <begin position="424"/>
        <end position="442"/>
    </location>
</feature>